<dbReference type="AlphaFoldDB" id="I3YZM0"/>
<dbReference type="InterPro" id="IPR000014">
    <property type="entry name" value="PAS"/>
</dbReference>
<dbReference type="PROSITE" id="PS50112">
    <property type="entry name" value="PAS"/>
    <property type="match status" value="1"/>
</dbReference>
<name>I3YZM0_AEQSU</name>
<accession>I3YZM0</accession>
<feature type="domain" description="PAS" evidence="4">
    <location>
        <begin position="79"/>
        <end position="120"/>
    </location>
</feature>
<dbReference type="EMBL" id="CP003280">
    <property type="protein sequence ID" value="AFL82438.1"/>
    <property type="molecule type" value="Genomic_DNA"/>
</dbReference>
<evidence type="ECO:0000313" key="5">
    <source>
        <dbReference type="EMBL" id="AFL82438.1"/>
    </source>
</evidence>
<reference evidence="5 6" key="1">
    <citation type="submission" date="2012-06" db="EMBL/GenBank/DDBJ databases">
        <title>The complete genome of Aequorivita sublithincola DSM 14238.</title>
        <authorList>
            <consortium name="US DOE Joint Genome Institute (JGI-PGF)"/>
            <person name="Lucas S."/>
            <person name="Copeland A."/>
            <person name="Lapidus A."/>
            <person name="Goodwin L."/>
            <person name="Pitluck S."/>
            <person name="Peters L."/>
            <person name="Munk A.C.C."/>
            <person name="Kyrpides N."/>
            <person name="Mavromatis K."/>
            <person name="Pagani I."/>
            <person name="Ivanova N."/>
            <person name="Ovchinnikova G."/>
            <person name="Zeytun A."/>
            <person name="Detter J.C."/>
            <person name="Han C."/>
            <person name="Land M."/>
            <person name="Hauser L."/>
            <person name="Markowitz V."/>
            <person name="Cheng J.-F."/>
            <person name="Hugenholtz P."/>
            <person name="Woyke T."/>
            <person name="Wu D."/>
            <person name="Tindall B."/>
            <person name="Faehnrich R."/>
            <person name="Brambilla E."/>
            <person name="Klenk H.-P."/>
            <person name="Eisen J.A."/>
        </authorList>
    </citation>
    <scope>NUCLEOTIDE SEQUENCE [LARGE SCALE GENOMIC DNA]</scope>
    <source>
        <strain evidence="6">DSM 14238 / LMG 21431 / ACAM 643 / 9-3</strain>
    </source>
</reference>
<evidence type="ECO:0000313" key="6">
    <source>
        <dbReference type="Proteomes" id="UP000006049"/>
    </source>
</evidence>
<dbReference type="CDD" id="cd00130">
    <property type="entry name" value="PAS"/>
    <property type="match status" value="1"/>
</dbReference>
<dbReference type="PANTHER" id="PTHR47429:SF2">
    <property type="entry name" value="PROTEIN TWIN LOV 1"/>
    <property type="match status" value="1"/>
</dbReference>
<dbReference type="InterPro" id="IPR035965">
    <property type="entry name" value="PAS-like_dom_sf"/>
</dbReference>
<keyword evidence="6" id="KW-1185">Reference proteome</keyword>
<evidence type="ECO:0000256" key="2">
    <source>
        <dbReference type="ARBA" id="ARBA00022643"/>
    </source>
</evidence>
<dbReference type="Proteomes" id="UP000006049">
    <property type="component" value="Chromosome"/>
</dbReference>
<keyword evidence="1" id="KW-0285">Flavoprotein</keyword>
<dbReference type="eggNOG" id="COG3829">
    <property type="taxonomic scope" value="Bacteria"/>
</dbReference>
<evidence type="ECO:0000256" key="3">
    <source>
        <dbReference type="ARBA" id="ARBA00022991"/>
    </source>
</evidence>
<proteinExistence type="predicted"/>
<keyword evidence="2" id="KW-0288">FMN</keyword>
<gene>
    <name evidence="5" type="ordered locus">Aeqsu_2999</name>
</gene>
<dbReference type="OrthoDB" id="5760647at2"/>
<dbReference type="HOGENOM" id="CLU_080231_1_0_10"/>
<dbReference type="Gene3D" id="3.30.450.20">
    <property type="entry name" value="PAS domain"/>
    <property type="match status" value="1"/>
</dbReference>
<organism evidence="5 6">
    <name type="scientific">Aequorivita sublithincola (strain DSM 14238 / LMG 21431 / ACAM 643 / 9-3)</name>
    <dbReference type="NCBI Taxonomy" id="746697"/>
    <lineage>
        <taxon>Bacteria</taxon>
        <taxon>Pseudomonadati</taxon>
        <taxon>Bacteroidota</taxon>
        <taxon>Flavobacteriia</taxon>
        <taxon>Flavobacteriales</taxon>
        <taxon>Flavobacteriaceae</taxon>
        <taxon>Aequorivita</taxon>
    </lineage>
</organism>
<evidence type="ECO:0000256" key="1">
    <source>
        <dbReference type="ARBA" id="ARBA00022630"/>
    </source>
</evidence>
<evidence type="ECO:0000259" key="4">
    <source>
        <dbReference type="PROSITE" id="PS50112"/>
    </source>
</evidence>
<keyword evidence="3" id="KW-0157">Chromophore</keyword>
<dbReference type="SUPFAM" id="SSF55785">
    <property type="entry name" value="PYP-like sensor domain (PAS domain)"/>
    <property type="match status" value="1"/>
</dbReference>
<dbReference type="NCBIfam" id="TIGR00229">
    <property type="entry name" value="sensory_box"/>
    <property type="match status" value="1"/>
</dbReference>
<dbReference type="KEGG" id="asl:Aeqsu_2999"/>
<dbReference type="STRING" id="746697.Aeqsu_2999"/>
<sequence length="188" mass="21903">MANYNLWNMKGLDIFLQSLNETERKKYIAGIQPKSCISPLMSWGISSEFFTPSTLLQSQKEDSETLLRLANQFQWKINFSEIINRSYDALVVTDVSQKIIWTNPGFFKMTGYSESYAIGKRPSFLQGKETSTETKVAIREKIQLDKPFIQKILNYKKDQEEYWCQIQIFPIKTNGITTHYLALETEML</sequence>
<dbReference type="RefSeq" id="WP_014783687.1">
    <property type="nucleotide sequence ID" value="NC_018013.1"/>
</dbReference>
<dbReference type="PANTHER" id="PTHR47429">
    <property type="entry name" value="PROTEIN TWIN LOV 1"/>
    <property type="match status" value="1"/>
</dbReference>
<dbReference type="Pfam" id="PF13426">
    <property type="entry name" value="PAS_9"/>
    <property type="match status" value="1"/>
</dbReference>
<protein>
    <submittedName>
        <fullName evidence="5">PAS domain S-box</fullName>
    </submittedName>
</protein>